<keyword evidence="3" id="KW-1185">Reference proteome</keyword>
<evidence type="ECO:0000256" key="1">
    <source>
        <dbReference type="SAM" id="MobiDB-lite"/>
    </source>
</evidence>
<organism evidence="2 3">
    <name type="scientific">Priestia iocasae</name>
    <dbReference type="NCBI Taxonomy" id="2291674"/>
    <lineage>
        <taxon>Bacteria</taxon>
        <taxon>Bacillati</taxon>
        <taxon>Bacillota</taxon>
        <taxon>Bacilli</taxon>
        <taxon>Bacillales</taxon>
        <taxon>Bacillaceae</taxon>
        <taxon>Priestia</taxon>
    </lineage>
</organism>
<dbReference type="Proteomes" id="UP000809829">
    <property type="component" value="Unassembled WGS sequence"/>
</dbReference>
<protein>
    <submittedName>
        <fullName evidence="2">Cell division protein YceG involved in septum cleavage</fullName>
    </submittedName>
</protein>
<dbReference type="EMBL" id="JAFBFC010000002">
    <property type="protein sequence ID" value="MBM7702331.1"/>
    <property type="molecule type" value="Genomic_DNA"/>
</dbReference>
<dbReference type="GO" id="GO:0051301">
    <property type="term" value="P:cell division"/>
    <property type="evidence" value="ECO:0007669"/>
    <property type="project" value="UniProtKB-KW"/>
</dbReference>
<gene>
    <name evidence="2" type="ORF">JOC83_001165</name>
</gene>
<sequence>MTPNTLRSFAIGLLVAATAMSIVYFISPSSEATTNETKEATPEQLSYPDMKAKLEDKGFVVKTQDEWDKQLAEVKKEEAAKQQKAEEASKKPTEEQPAEEASKKPNEEQPAEEAEEKVVYRTLINVTKGMTAVDVGKVLEQAKVVDSGFKFYKHVESRGVENELRPGTFEVESGMTKDEIIAVIFKK</sequence>
<proteinExistence type="predicted"/>
<name>A0ABS2QUD2_9BACI</name>
<keyword evidence="2" id="KW-0131">Cell cycle</keyword>
<keyword evidence="2" id="KW-0132">Cell division</keyword>
<evidence type="ECO:0000313" key="3">
    <source>
        <dbReference type="Proteomes" id="UP000809829"/>
    </source>
</evidence>
<dbReference type="Gene3D" id="3.30.1490.480">
    <property type="entry name" value="Endolytic murein transglycosylase"/>
    <property type="match status" value="1"/>
</dbReference>
<reference evidence="2 3" key="1">
    <citation type="submission" date="2021-01" db="EMBL/GenBank/DDBJ databases">
        <title>Genomic Encyclopedia of Type Strains, Phase IV (KMG-IV): sequencing the most valuable type-strain genomes for metagenomic binning, comparative biology and taxonomic classification.</title>
        <authorList>
            <person name="Goeker M."/>
        </authorList>
    </citation>
    <scope>NUCLEOTIDE SEQUENCE [LARGE SCALE GENOMIC DNA]</scope>
    <source>
        <strain evidence="2 3">DSM 104297</strain>
    </source>
</reference>
<accession>A0ABS2QUD2</accession>
<comment type="caution">
    <text evidence="2">The sequence shown here is derived from an EMBL/GenBank/DDBJ whole genome shotgun (WGS) entry which is preliminary data.</text>
</comment>
<feature type="compositionally biased region" description="Basic and acidic residues" evidence="1">
    <location>
        <begin position="72"/>
        <end position="107"/>
    </location>
</feature>
<dbReference type="RefSeq" id="WP_205185175.1">
    <property type="nucleotide sequence ID" value="NZ_JAFBFC010000002.1"/>
</dbReference>
<feature type="region of interest" description="Disordered" evidence="1">
    <location>
        <begin position="72"/>
        <end position="115"/>
    </location>
</feature>
<evidence type="ECO:0000313" key="2">
    <source>
        <dbReference type="EMBL" id="MBM7702331.1"/>
    </source>
</evidence>